<dbReference type="EMBL" id="JBHSJG010000005">
    <property type="protein sequence ID" value="MFC4986510.1"/>
    <property type="molecule type" value="Genomic_DNA"/>
</dbReference>
<dbReference type="RefSeq" id="WP_224827993.1">
    <property type="nucleotide sequence ID" value="NZ_JAIVEF010000003.1"/>
</dbReference>
<comment type="caution">
    <text evidence="1">The sequence shown here is derived from an EMBL/GenBank/DDBJ whole genome shotgun (WGS) entry which is preliminary data.</text>
</comment>
<proteinExistence type="predicted"/>
<organism evidence="1 2">
    <name type="scientific">Saliphagus infecundisoli</name>
    <dbReference type="NCBI Taxonomy" id="1849069"/>
    <lineage>
        <taxon>Archaea</taxon>
        <taxon>Methanobacteriati</taxon>
        <taxon>Methanobacteriota</taxon>
        <taxon>Stenosarchaea group</taxon>
        <taxon>Halobacteria</taxon>
        <taxon>Halobacteriales</taxon>
        <taxon>Natrialbaceae</taxon>
        <taxon>Saliphagus</taxon>
    </lineage>
</organism>
<reference evidence="1 2" key="1">
    <citation type="journal article" date="2019" name="Int. J. Syst. Evol. Microbiol.">
        <title>The Global Catalogue of Microorganisms (GCM) 10K type strain sequencing project: providing services to taxonomists for standard genome sequencing and annotation.</title>
        <authorList>
            <consortium name="The Broad Institute Genomics Platform"/>
            <consortium name="The Broad Institute Genome Sequencing Center for Infectious Disease"/>
            <person name="Wu L."/>
            <person name="Ma J."/>
        </authorList>
    </citation>
    <scope>NUCLEOTIDE SEQUENCE [LARGE SCALE GENOMIC DNA]</scope>
    <source>
        <strain evidence="1 2">CGMCC 1.15824</strain>
    </source>
</reference>
<evidence type="ECO:0008006" key="3">
    <source>
        <dbReference type="Google" id="ProtNLM"/>
    </source>
</evidence>
<dbReference type="Proteomes" id="UP001595925">
    <property type="component" value="Unassembled WGS sequence"/>
</dbReference>
<dbReference type="AlphaFoldDB" id="A0ABD5Q9X3"/>
<sequence length="449" mass="49855">MTRAANGGEKWHVGTATRTITPEEPMWMAGFAKRDEPADGQVHDLSARAVAIDDGERVAVVASVELLFVTREIRERVARRCTEAYGLEPDALLLAATHTHCGPEFREFKLDMYADEGPYHERAADYRERLIDDLVGVVGEALDDREPATLSYSHARCGFGTNRRLPVPEGVAHVPNPDGPVDTEVPVLVAESEERDENEGSEEETRIRAILFGYACHTTTVMIERYCGDWAGFARREIESEYPEATALFLQGAAGDQNPYPRRELALARRHGETAATAVRAAVESRRKPVRGPLQALLVERPIAFEDPPERAELEEMAESDRRYLRVRAEALLAELDEHGEIRTEHPYPIQGLGFDDDLTLLGLGGEVLVGYSLKLKERLPGPVWVAGYTNAEFTYVPTAQAIHEGGYEGGEVVRRTAFPGPLRPDVEERVLGGATAVADRVRCDRREY</sequence>
<evidence type="ECO:0000313" key="1">
    <source>
        <dbReference type="EMBL" id="MFC4986510.1"/>
    </source>
</evidence>
<gene>
    <name evidence="1" type="ORF">ACFPFO_01700</name>
</gene>
<evidence type="ECO:0000313" key="2">
    <source>
        <dbReference type="Proteomes" id="UP001595925"/>
    </source>
</evidence>
<name>A0ABD5Q9X3_9EURY</name>
<protein>
    <recommendedName>
        <fullName evidence="3">Neutral/alkaline non-lysosomal ceramidase N-terminal domain-containing protein</fullName>
    </recommendedName>
</protein>
<keyword evidence="2" id="KW-1185">Reference proteome</keyword>
<accession>A0ABD5Q9X3</accession>